<organism evidence="2">
    <name type="scientific">Albugo laibachii Nc14</name>
    <dbReference type="NCBI Taxonomy" id="890382"/>
    <lineage>
        <taxon>Eukaryota</taxon>
        <taxon>Sar</taxon>
        <taxon>Stramenopiles</taxon>
        <taxon>Oomycota</taxon>
        <taxon>Peronosporomycetes</taxon>
        <taxon>Albuginales</taxon>
        <taxon>Albuginaceae</taxon>
        <taxon>Albugo</taxon>
    </lineage>
</organism>
<proteinExistence type="predicted"/>
<keyword evidence="1" id="KW-0472">Membrane</keyword>
<feature type="transmembrane region" description="Helical" evidence="1">
    <location>
        <begin position="116"/>
        <end position="142"/>
    </location>
</feature>
<accession>F0WMZ1</accession>
<dbReference type="HOGENOM" id="CLU_136487_0_0_1"/>
<keyword evidence="1" id="KW-0812">Transmembrane</keyword>
<gene>
    <name evidence="2" type="primary">AlNc14C163G7828</name>
    <name evidence="2" type="ORF">ALNC14_088210</name>
</gene>
<reference evidence="2" key="1">
    <citation type="journal article" date="2011" name="PLoS Biol.">
        <title>Gene gain and loss during evolution of obligate parasitism in the white rust pathogen of Arabidopsis thaliana.</title>
        <authorList>
            <person name="Kemen E."/>
            <person name="Gardiner A."/>
            <person name="Schultz-Larsen T."/>
            <person name="Kemen A.C."/>
            <person name="Balmuth A.L."/>
            <person name="Robert-Seilaniantz A."/>
            <person name="Bailey K."/>
            <person name="Holub E."/>
            <person name="Studholme D.J."/>
            <person name="Maclean D."/>
            <person name="Jones J.D."/>
        </authorList>
    </citation>
    <scope>NUCLEOTIDE SEQUENCE</scope>
</reference>
<name>F0WMZ1_9STRA</name>
<reference evidence="2" key="2">
    <citation type="submission" date="2011-02" db="EMBL/GenBank/DDBJ databases">
        <authorList>
            <person name="MacLean D."/>
        </authorList>
    </citation>
    <scope>NUCLEOTIDE SEQUENCE</scope>
</reference>
<dbReference type="EMBL" id="FR824208">
    <property type="protein sequence ID" value="CCA22678.1"/>
    <property type="molecule type" value="Genomic_DNA"/>
</dbReference>
<evidence type="ECO:0000256" key="1">
    <source>
        <dbReference type="SAM" id="Phobius"/>
    </source>
</evidence>
<dbReference type="AlphaFoldDB" id="F0WMZ1"/>
<sequence>MSEPRGSIRVRNTYNGFEAHKRRWTRIDQSASRLWKLAFIQVCCAALTLGNRLWLTSIPGILVGLIGFQVVRSERLPWTMLYLLLCALQFTRNALTLKEIYQTHFREGVFMTHYECIQLATYLIECIVVLPCALYVVFTAIANMSNPLWRHRNHYDATSAQSLVV</sequence>
<keyword evidence="1" id="KW-1133">Transmembrane helix</keyword>
<evidence type="ECO:0000313" key="2">
    <source>
        <dbReference type="EMBL" id="CCA22678.1"/>
    </source>
</evidence>
<protein>
    <submittedName>
        <fullName evidence="2">Uncharacterized protein AlNc14C163G7828</fullName>
    </submittedName>
</protein>